<organism evidence="1 2">
    <name type="scientific">Sphingomonas floccifaciens</name>
    <dbReference type="NCBI Taxonomy" id="1844115"/>
    <lineage>
        <taxon>Bacteria</taxon>
        <taxon>Pseudomonadati</taxon>
        <taxon>Pseudomonadota</taxon>
        <taxon>Alphaproteobacteria</taxon>
        <taxon>Sphingomonadales</taxon>
        <taxon>Sphingomonadaceae</taxon>
        <taxon>Sphingomonas</taxon>
    </lineage>
</organism>
<protein>
    <submittedName>
        <fullName evidence="1">Uncharacterized protein</fullName>
    </submittedName>
</protein>
<sequence length="275" mass="31511">MPPEQIDPELPWGYWLRVQSVRGAPVFVDDQTGEQWRTLRSAFWKGRLGMQADDKEPPPEHLELVHAVLATRARRAYVQEPEEVADLFSGSRLFRGIIYDWMFAAGLLGRSGDPGIETLVTPEGWSALAMLHATRPYSMRQRRPSGMTVRDLLEVGLGPEEREERLARVERTAMTWDVCFMRQMDAGRPSVILTRRGDGPVPLKQTVWALAFETELARDNFFEWICFRMDRWDAWSEIAGNSSAKELTHKLLSVMASSLQPHRPEAPPMMQADYR</sequence>
<reference evidence="2" key="1">
    <citation type="journal article" date="2019" name="Int. J. Syst. Evol. Microbiol.">
        <title>The Global Catalogue of Microorganisms (GCM) 10K type strain sequencing project: providing services to taxonomists for standard genome sequencing and annotation.</title>
        <authorList>
            <consortium name="The Broad Institute Genomics Platform"/>
            <consortium name="The Broad Institute Genome Sequencing Center for Infectious Disease"/>
            <person name="Wu L."/>
            <person name="Ma J."/>
        </authorList>
    </citation>
    <scope>NUCLEOTIDE SEQUENCE [LARGE SCALE GENOMIC DNA]</scope>
    <source>
        <strain evidence="2">Q85</strain>
    </source>
</reference>
<keyword evidence="2" id="KW-1185">Reference proteome</keyword>
<evidence type="ECO:0000313" key="1">
    <source>
        <dbReference type="EMBL" id="MFD1787511.1"/>
    </source>
</evidence>
<gene>
    <name evidence="1" type="ORF">ACFSC3_08000</name>
</gene>
<comment type="caution">
    <text evidence="1">The sequence shown here is derived from an EMBL/GenBank/DDBJ whole genome shotgun (WGS) entry which is preliminary data.</text>
</comment>
<dbReference type="RefSeq" id="WP_380939885.1">
    <property type="nucleotide sequence ID" value="NZ_JBHUFC010000003.1"/>
</dbReference>
<evidence type="ECO:0000313" key="2">
    <source>
        <dbReference type="Proteomes" id="UP001597283"/>
    </source>
</evidence>
<dbReference type="Proteomes" id="UP001597283">
    <property type="component" value="Unassembled WGS sequence"/>
</dbReference>
<proteinExistence type="predicted"/>
<accession>A0ABW4NBV1</accession>
<dbReference type="EMBL" id="JBHUFC010000003">
    <property type="protein sequence ID" value="MFD1787511.1"/>
    <property type="molecule type" value="Genomic_DNA"/>
</dbReference>
<name>A0ABW4NBV1_9SPHN</name>